<reference evidence="3" key="1">
    <citation type="journal article" date="2023" name="Mol. Phylogenet. Evol.">
        <title>Genome-scale phylogeny and comparative genomics of the fungal order Sordariales.</title>
        <authorList>
            <person name="Hensen N."/>
            <person name="Bonometti L."/>
            <person name="Westerberg I."/>
            <person name="Brannstrom I.O."/>
            <person name="Guillou S."/>
            <person name="Cros-Aarteil S."/>
            <person name="Calhoun S."/>
            <person name="Haridas S."/>
            <person name="Kuo A."/>
            <person name="Mondo S."/>
            <person name="Pangilinan J."/>
            <person name="Riley R."/>
            <person name="LaButti K."/>
            <person name="Andreopoulos B."/>
            <person name="Lipzen A."/>
            <person name="Chen C."/>
            <person name="Yan M."/>
            <person name="Daum C."/>
            <person name="Ng V."/>
            <person name="Clum A."/>
            <person name="Steindorff A."/>
            <person name="Ohm R.A."/>
            <person name="Martin F."/>
            <person name="Silar P."/>
            <person name="Natvig D.O."/>
            <person name="Lalanne C."/>
            <person name="Gautier V."/>
            <person name="Ament-Velasquez S.L."/>
            <person name="Kruys A."/>
            <person name="Hutchinson M.I."/>
            <person name="Powell A.J."/>
            <person name="Barry K."/>
            <person name="Miller A.N."/>
            <person name="Grigoriev I.V."/>
            <person name="Debuchy R."/>
            <person name="Gladieux P."/>
            <person name="Hiltunen Thoren M."/>
            <person name="Johannesson H."/>
        </authorList>
    </citation>
    <scope>NUCLEOTIDE SEQUENCE [LARGE SCALE GENOMIC DNA]</scope>
    <source>
        <strain evidence="3">CBS 340.73</strain>
    </source>
</reference>
<dbReference type="Proteomes" id="UP001303473">
    <property type="component" value="Unassembled WGS sequence"/>
</dbReference>
<protein>
    <submittedName>
        <fullName evidence="2">Uncharacterized protein</fullName>
    </submittedName>
</protein>
<feature type="compositionally biased region" description="Basic and acidic residues" evidence="1">
    <location>
        <begin position="62"/>
        <end position="72"/>
    </location>
</feature>
<evidence type="ECO:0000313" key="3">
    <source>
        <dbReference type="Proteomes" id="UP001303473"/>
    </source>
</evidence>
<keyword evidence="3" id="KW-1185">Reference proteome</keyword>
<proteinExistence type="predicted"/>
<evidence type="ECO:0000256" key="1">
    <source>
        <dbReference type="SAM" id="MobiDB-lite"/>
    </source>
</evidence>
<sequence length="211" mass="23928">MVDHIVVSHGARSRLISLGPDSELHWDLRAISQSNGSDWKLVTCQELEEAKLGDFLAHPRAQRPEQQPHSEGKPTQIPISIAKKKWITGEEDPAPGGRRNRTSATSPRCLPGTWLQQKQWPGLMQRRTPHFHYVQFQWSLTDNDDGVVEENNEISSVRANRDPRIVDDLLAALYTATQPVLSKEVQDQIVSIMKTKGHEDVDWNLIWHGPP</sequence>
<accession>A0AAN6MYR6</accession>
<dbReference type="AlphaFoldDB" id="A0AAN6MYR6"/>
<comment type="caution">
    <text evidence="2">The sequence shown here is derived from an EMBL/GenBank/DDBJ whole genome shotgun (WGS) entry which is preliminary data.</text>
</comment>
<name>A0AAN6MYR6_9PEZI</name>
<organism evidence="2 3">
    <name type="scientific">Diplogelasinospora grovesii</name>
    <dbReference type="NCBI Taxonomy" id="303347"/>
    <lineage>
        <taxon>Eukaryota</taxon>
        <taxon>Fungi</taxon>
        <taxon>Dikarya</taxon>
        <taxon>Ascomycota</taxon>
        <taxon>Pezizomycotina</taxon>
        <taxon>Sordariomycetes</taxon>
        <taxon>Sordariomycetidae</taxon>
        <taxon>Sordariales</taxon>
        <taxon>Diplogelasinosporaceae</taxon>
        <taxon>Diplogelasinospora</taxon>
    </lineage>
</organism>
<dbReference type="EMBL" id="MU853897">
    <property type="protein sequence ID" value="KAK3936016.1"/>
    <property type="molecule type" value="Genomic_DNA"/>
</dbReference>
<gene>
    <name evidence="2" type="ORF">QBC46DRAFT_412482</name>
</gene>
<feature type="region of interest" description="Disordered" evidence="1">
    <location>
        <begin position="61"/>
        <end position="111"/>
    </location>
</feature>
<evidence type="ECO:0000313" key="2">
    <source>
        <dbReference type="EMBL" id="KAK3936016.1"/>
    </source>
</evidence>